<dbReference type="Proteomes" id="UP000092445">
    <property type="component" value="Unassembled WGS sequence"/>
</dbReference>
<reference evidence="2" key="2">
    <citation type="submission" date="2020-05" db="UniProtKB">
        <authorList>
            <consortium name="EnsemblMetazoa"/>
        </authorList>
    </citation>
    <scope>IDENTIFICATION</scope>
    <source>
        <strain evidence="2">IAEA</strain>
    </source>
</reference>
<evidence type="ECO:0000256" key="1">
    <source>
        <dbReference type="SAM" id="Phobius"/>
    </source>
</evidence>
<evidence type="ECO:0000313" key="2">
    <source>
        <dbReference type="EnsemblMetazoa" id="GPAI043848-PA"/>
    </source>
</evidence>
<proteinExistence type="predicted"/>
<dbReference type="VEuPathDB" id="VectorBase:GPAI043848"/>
<evidence type="ECO:0000313" key="3">
    <source>
        <dbReference type="Proteomes" id="UP000092445"/>
    </source>
</evidence>
<keyword evidence="3" id="KW-1185">Reference proteome</keyword>
<accession>A0A1B0AF72</accession>
<dbReference type="AlphaFoldDB" id="A0A1B0AF72"/>
<keyword evidence="1" id="KW-0812">Transmembrane</keyword>
<feature type="transmembrane region" description="Helical" evidence="1">
    <location>
        <begin position="78"/>
        <end position="98"/>
    </location>
</feature>
<keyword evidence="1" id="KW-1133">Transmembrane helix</keyword>
<protein>
    <submittedName>
        <fullName evidence="2">Uncharacterized protein</fullName>
    </submittedName>
</protein>
<dbReference type="EnsemblMetazoa" id="GPAI043848-RA">
    <property type="protein sequence ID" value="GPAI043848-PA"/>
    <property type="gene ID" value="GPAI043848"/>
</dbReference>
<reference evidence="3" key="1">
    <citation type="submission" date="2014-03" db="EMBL/GenBank/DDBJ databases">
        <authorList>
            <person name="Aksoy S."/>
            <person name="Warren W."/>
            <person name="Wilson R.K."/>
        </authorList>
    </citation>
    <scope>NUCLEOTIDE SEQUENCE [LARGE SCALE GENOMIC DNA]</scope>
    <source>
        <strain evidence="3">IAEA</strain>
    </source>
</reference>
<name>A0A1B0AF72_GLOPL</name>
<sequence>MTVHLTKLSSNYIPFQMIIQSPSELESLFTPSVIFKVYESVITALSIYFVFLFKSAFNIRYSLFITRYSLFIICERDAMWSLVMLLHNGMQLPAYLLIEGLVLLSIQSEHLLPSVL</sequence>
<feature type="transmembrane region" description="Helical" evidence="1">
    <location>
        <begin position="37"/>
        <end position="57"/>
    </location>
</feature>
<organism evidence="2 3">
    <name type="scientific">Glossina pallidipes</name>
    <name type="common">Tsetse fly</name>
    <dbReference type="NCBI Taxonomy" id="7398"/>
    <lineage>
        <taxon>Eukaryota</taxon>
        <taxon>Metazoa</taxon>
        <taxon>Ecdysozoa</taxon>
        <taxon>Arthropoda</taxon>
        <taxon>Hexapoda</taxon>
        <taxon>Insecta</taxon>
        <taxon>Pterygota</taxon>
        <taxon>Neoptera</taxon>
        <taxon>Endopterygota</taxon>
        <taxon>Diptera</taxon>
        <taxon>Brachycera</taxon>
        <taxon>Muscomorpha</taxon>
        <taxon>Hippoboscoidea</taxon>
        <taxon>Glossinidae</taxon>
        <taxon>Glossina</taxon>
    </lineage>
</organism>
<keyword evidence="1" id="KW-0472">Membrane</keyword>